<dbReference type="GO" id="GO:0006465">
    <property type="term" value="P:signal peptide processing"/>
    <property type="evidence" value="ECO:0007669"/>
    <property type="project" value="InterPro"/>
</dbReference>
<feature type="domain" description="Peptidase S26" evidence="8">
    <location>
        <begin position="21"/>
        <end position="243"/>
    </location>
</feature>
<dbReference type="EC" id="3.4.21.89" evidence="3 7"/>
<dbReference type="InterPro" id="IPR000223">
    <property type="entry name" value="Pept_S26A_signal_pept_1"/>
</dbReference>
<dbReference type="InterPro" id="IPR019757">
    <property type="entry name" value="Pept_S26A_signal_pept_1_Lys-AS"/>
</dbReference>
<comment type="similarity">
    <text evidence="2 7">Belongs to the peptidase S26 family.</text>
</comment>
<dbReference type="PRINTS" id="PR00727">
    <property type="entry name" value="LEADERPTASE"/>
</dbReference>
<comment type="caution">
    <text evidence="9">The sequence shown here is derived from an EMBL/GenBank/DDBJ whole genome shotgun (WGS) entry which is preliminary data.</text>
</comment>
<dbReference type="RefSeq" id="WP_143554801.1">
    <property type="nucleotide sequence ID" value="NZ_VJWA01000001.1"/>
</dbReference>
<evidence type="ECO:0000256" key="4">
    <source>
        <dbReference type="ARBA" id="ARBA00019232"/>
    </source>
</evidence>
<evidence type="ECO:0000313" key="10">
    <source>
        <dbReference type="Proteomes" id="UP000317894"/>
    </source>
</evidence>
<dbReference type="InterPro" id="IPR019533">
    <property type="entry name" value="Peptidase_S26"/>
</dbReference>
<evidence type="ECO:0000259" key="8">
    <source>
        <dbReference type="Pfam" id="PF10502"/>
    </source>
</evidence>
<organism evidence="9 10">
    <name type="scientific">Glacieibacterium frigidum</name>
    <dbReference type="NCBI Taxonomy" id="2593303"/>
    <lineage>
        <taxon>Bacteria</taxon>
        <taxon>Pseudomonadati</taxon>
        <taxon>Pseudomonadota</taxon>
        <taxon>Alphaproteobacteria</taxon>
        <taxon>Sphingomonadales</taxon>
        <taxon>Sphingosinicellaceae</taxon>
        <taxon>Glacieibacterium</taxon>
    </lineage>
</organism>
<evidence type="ECO:0000256" key="1">
    <source>
        <dbReference type="ARBA" id="ARBA00000677"/>
    </source>
</evidence>
<evidence type="ECO:0000256" key="3">
    <source>
        <dbReference type="ARBA" id="ARBA00013208"/>
    </source>
</evidence>
<dbReference type="AlphaFoldDB" id="A0A552UGA6"/>
<dbReference type="CDD" id="cd06530">
    <property type="entry name" value="S26_SPase_I"/>
    <property type="match status" value="1"/>
</dbReference>
<dbReference type="EMBL" id="VJWA01000001">
    <property type="protein sequence ID" value="TRW17256.1"/>
    <property type="molecule type" value="Genomic_DNA"/>
</dbReference>
<feature type="transmembrane region" description="Helical" evidence="7">
    <location>
        <begin position="20"/>
        <end position="41"/>
    </location>
</feature>
<evidence type="ECO:0000256" key="5">
    <source>
        <dbReference type="ARBA" id="ARBA00022801"/>
    </source>
</evidence>
<keyword evidence="7" id="KW-0812">Transmembrane</keyword>
<dbReference type="GO" id="GO:0004252">
    <property type="term" value="F:serine-type endopeptidase activity"/>
    <property type="evidence" value="ECO:0007669"/>
    <property type="project" value="InterPro"/>
</dbReference>
<comment type="subcellular location">
    <subcellularLocation>
        <location evidence="7">Membrane</location>
        <topology evidence="7">Single-pass type II membrane protein</topology>
    </subcellularLocation>
</comment>
<accession>A0A552UGA6</accession>
<dbReference type="PANTHER" id="PTHR43390:SF1">
    <property type="entry name" value="CHLOROPLAST PROCESSING PEPTIDASE"/>
    <property type="match status" value="1"/>
</dbReference>
<evidence type="ECO:0000313" key="9">
    <source>
        <dbReference type="EMBL" id="TRW17256.1"/>
    </source>
</evidence>
<feature type="active site" evidence="6">
    <location>
        <position position="107"/>
    </location>
</feature>
<evidence type="ECO:0000256" key="2">
    <source>
        <dbReference type="ARBA" id="ARBA00009370"/>
    </source>
</evidence>
<protein>
    <recommendedName>
        <fullName evidence="4 7">Signal peptidase I</fullName>
        <ecNumber evidence="3 7">3.4.21.89</ecNumber>
    </recommendedName>
</protein>
<dbReference type="GO" id="GO:0009003">
    <property type="term" value="F:signal peptidase activity"/>
    <property type="evidence" value="ECO:0007669"/>
    <property type="project" value="UniProtKB-EC"/>
</dbReference>
<dbReference type="InterPro" id="IPR036286">
    <property type="entry name" value="LexA/Signal_pep-like_sf"/>
</dbReference>
<gene>
    <name evidence="9" type="primary">lepB</name>
    <name evidence="9" type="ORF">FMM06_03440</name>
</gene>
<sequence length="277" mass="30120">MTEAVVAAPKKKTNWAHEAWQLFLLALAVLAVHSFIAKPFYIPSASMLPTMLVGDQLIVSKFPYGYSYLSPSLPILPEIPGRVFGSYPERGDIVVVKSPIQHDDWIKRVVGLPGDTVQMKNGVLFLNGTAVPKVPMAPAEIKITPNSTCNGVVDAAFQTTNAQGVPVCRYPRFRETLPNGRSYDVFDLGNWDNDNTAPIVVPEGHVFLMGDNRDNSQDSRVPVEGGGLGLLPIENVVGRAEFLTYSVDGSWTLNPATWLGAFRSGRAFTSLHAKVGP</sequence>
<evidence type="ECO:0000256" key="7">
    <source>
        <dbReference type="RuleBase" id="RU362042"/>
    </source>
</evidence>
<keyword evidence="7" id="KW-0645">Protease</keyword>
<keyword evidence="7" id="KW-0472">Membrane</keyword>
<keyword evidence="5 7" id="KW-0378">Hydrolase</keyword>
<feature type="active site" evidence="6">
    <location>
        <position position="46"/>
    </location>
</feature>
<dbReference type="NCBIfam" id="TIGR02227">
    <property type="entry name" value="sigpep_I_bact"/>
    <property type="match status" value="1"/>
</dbReference>
<dbReference type="GO" id="GO:0016020">
    <property type="term" value="C:membrane"/>
    <property type="evidence" value="ECO:0007669"/>
    <property type="project" value="UniProtKB-SubCell"/>
</dbReference>
<name>A0A552UGA6_9SPHN</name>
<evidence type="ECO:0000256" key="6">
    <source>
        <dbReference type="PIRSR" id="PIRSR600223-1"/>
    </source>
</evidence>
<dbReference type="Gene3D" id="2.10.109.10">
    <property type="entry name" value="Umud Fragment, subunit A"/>
    <property type="match status" value="1"/>
</dbReference>
<dbReference type="Proteomes" id="UP000317894">
    <property type="component" value="Unassembled WGS sequence"/>
</dbReference>
<dbReference type="PANTHER" id="PTHR43390">
    <property type="entry name" value="SIGNAL PEPTIDASE I"/>
    <property type="match status" value="1"/>
</dbReference>
<comment type="catalytic activity">
    <reaction evidence="1 7">
        <text>Cleavage of hydrophobic, N-terminal signal or leader sequences from secreted and periplasmic proteins.</text>
        <dbReference type="EC" id="3.4.21.89"/>
    </reaction>
</comment>
<reference evidence="9 10" key="1">
    <citation type="submission" date="2019-07" db="EMBL/GenBank/DDBJ databases">
        <title>Novel species isolated from glacier.</title>
        <authorList>
            <person name="Liu Q."/>
            <person name="Xin Y.-H."/>
        </authorList>
    </citation>
    <scope>NUCLEOTIDE SEQUENCE [LARGE SCALE GENOMIC DNA]</scope>
    <source>
        <strain evidence="9 10">LB1R16</strain>
    </source>
</reference>
<proteinExistence type="inferred from homology"/>
<dbReference type="OrthoDB" id="9815782at2"/>
<dbReference type="Pfam" id="PF10502">
    <property type="entry name" value="Peptidase_S26"/>
    <property type="match status" value="1"/>
</dbReference>
<keyword evidence="10" id="KW-1185">Reference proteome</keyword>
<keyword evidence="7" id="KW-1133">Transmembrane helix</keyword>
<dbReference type="PROSITE" id="PS00760">
    <property type="entry name" value="SPASE_I_2"/>
    <property type="match status" value="1"/>
</dbReference>
<dbReference type="SUPFAM" id="SSF51306">
    <property type="entry name" value="LexA/Signal peptidase"/>
    <property type="match status" value="1"/>
</dbReference>